<dbReference type="InterPro" id="IPR036388">
    <property type="entry name" value="WH-like_DNA-bd_sf"/>
</dbReference>
<feature type="domain" description="HTH lysR-type" evidence="5">
    <location>
        <begin position="11"/>
        <end position="68"/>
    </location>
</feature>
<comment type="similarity">
    <text evidence="1">Belongs to the LysR transcriptional regulatory family.</text>
</comment>
<name>A0ABW5GH97_9PSEU</name>
<dbReference type="Gene3D" id="1.10.10.10">
    <property type="entry name" value="Winged helix-like DNA-binding domain superfamily/Winged helix DNA-binding domain"/>
    <property type="match status" value="1"/>
</dbReference>
<keyword evidence="2" id="KW-0805">Transcription regulation</keyword>
<dbReference type="SUPFAM" id="SSF46785">
    <property type="entry name" value="Winged helix' DNA-binding domain"/>
    <property type="match status" value="1"/>
</dbReference>
<dbReference type="PANTHER" id="PTHR30346">
    <property type="entry name" value="TRANSCRIPTIONAL DUAL REGULATOR HCAR-RELATED"/>
    <property type="match status" value="1"/>
</dbReference>
<dbReference type="InterPro" id="IPR036390">
    <property type="entry name" value="WH_DNA-bd_sf"/>
</dbReference>
<proteinExistence type="inferred from homology"/>
<dbReference type="PRINTS" id="PR00039">
    <property type="entry name" value="HTHLYSR"/>
</dbReference>
<organism evidence="6 7">
    <name type="scientific">Amycolatopsis samaneae</name>
    <dbReference type="NCBI Taxonomy" id="664691"/>
    <lineage>
        <taxon>Bacteria</taxon>
        <taxon>Bacillati</taxon>
        <taxon>Actinomycetota</taxon>
        <taxon>Actinomycetes</taxon>
        <taxon>Pseudonocardiales</taxon>
        <taxon>Pseudonocardiaceae</taxon>
        <taxon>Amycolatopsis</taxon>
    </lineage>
</organism>
<keyword evidence="3" id="KW-0238">DNA-binding</keyword>
<dbReference type="EMBL" id="JBHUKU010000004">
    <property type="protein sequence ID" value="MFD2458959.1"/>
    <property type="molecule type" value="Genomic_DNA"/>
</dbReference>
<dbReference type="Proteomes" id="UP001597419">
    <property type="component" value="Unassembled WGS sequence"/>
</dbReference>
<dbReference type="Pfam" id="PF03466">
    <property type="entry name" value="LysR_substrate"/>
    <property type="match status" value="1"/>
</dbReference>
<reference evidence="7" key="1">
    <citation type="journal article" date="2019" name="Int. J. Syst. Evol. Microbiol.">
        <title>The Global Catalogue of Microorganisms (GCM) 10K type strain sequencing project: providing services to taxonomists for standard genome sequencing and annotation.</title>
        <authorList>
            <consortium name="The Broad Institute Genomics Platform"/>
            <consortium name="The Broad Institute Genome Sequencing Center for Infectious Disease"/>
            <person name="Wu L."/>
            <person name="Ma J."/>
        </authorList>
    </citation>
    <scope>NUCLEOTIDE SEQUENCE [LARGE SCALE GENOMIC DNA]</scope>
    <source>
        <strain evidence="7">CGMCC 4.7643</strain>
    </source>
</reference>
<evidence type="ECO:0000256" key="3">
    <source>
        <dbReference type="ARBA" id="ARBA00023125"/>
    </source>
</evidence>
<protein>
    <submittedName>
        <fullName evidence="6">LysR family transcriptional regulator</fullName>
    </submittedName>
</protein>
<dbReference type="Pfam" id="PF00126">
    <property type="entry name" value="HTH_1"/>
    <property type="match status" value="1"/>
</dbReference>
<evidence type="ECO:0000256" key="4">
    <source>
        <dbReference type="ARBA" id="ARBA00023163"/>
    </source>
</evidence>
<gene>
    <name evidence="6" type="ORF">ACFSYJ_10110</name>
</gene>
<evidence type="ECO:0000256" key="1">
    <source>
        <dbReference type="ARBA" id="ARBA00009437"/>
    </source>
</evidence>
<accession>A0ABW5GH97</accession>
<dbReference type="SUPFAM" id="SSF53850">
    <property type="entry name" value="Periplasmic binding protein-like II"/>
    <property type="match status" value="1"/>
</dbReference>
<dbReference type="Gene3D" id="3.40.190.10">
    <property type="entry name" value="Periplasmic binding protein-like II"/>
    <property type="match status" value="2"/>
</dbReference>
<evidence type="ECO:0000313" key="6">
    <source>
        <dbReference type="EMBL" id="MFD2458959.1"/>
    </source>
</evidence>
<evidence type="ECO:0000313" key="7">
    <source>
        <dbReference type="Proteomes" id="UP001597419"/>
    </source>
</evidence>
<comment type="caution">
    <text evidence="6">The sequence shown here is derived from an EMBL/GenBank/DDBJ whole genome shotgun (WGS) entry which is preliminary data.</text>
</comment>
<dbReference type="PANTHER" id="PTHR30346:SF0">
    <property type="entry name" value="HCA OPERON TRANSCRIPTIONAL ACTIVATOR HCAR"/>
    <property type="match status" value="1"/>
</dbReference>
<keyword evidence="7" id="KW-1185">Reference proteome</keyword>
<sequence>MTEASLPAPDLDLRLIRYFIAVAEHGQFSRAAATLHIGQPSLSRQIRGLEHQLGVRLFERTPRGTLLSEAGEAFLPKAKALLRAADEAAAVARATKAPGRLTIGYAGGLVVTPATLELRRLHPEAEVRTVYLGWCRPAEALLDHQVDAVVARRPFPEHGLRVTHLYDEPRAVVVRRDHRLAARPFVTIEDIADEPLPWVPGTDPACTAFWRLEPRPDGRPAPAGPAMNALDDTWEFVAAGDAVAVTFLSHGHTVRPDLTLVPLRGVEPSHVALATRADDEPLVSEFRRCAVTHLTPRG</sequence>
<evidence type="ECO:0000256" key="2">
    <source>
        <dbReference type="ARBA" id="ARBA00023015"/>
    </source>
</evidence>
<keyword evidence="4" id="KW-0804">Transcription</keyword>
<dbReference type="InterPro" id="IPR000847">
    <property type="entry name" value="LysR_HTH_N"/>
</dbReference>
<evidence type="ECO:0000259" key="5">
    <source>
        <dbReference type="PROSITE" id="PS50931"/>
    </source>
</evidence>
<dbReference type="RefSeq" id="WP_345387024.1">
    <property type="nucleotide sequence ID" value="NZ_BAABHG010000002.1"/>
</dbReference>
<dbReference type="PROSITE" id="PS50931">
    <property type="entry name" value="HTH_LYSR"/>
    <property type="match status" value="1"/>
</dbReference>
<dbReference type="InterPro" id="IPR005119">
    <property type="entry name" value="LysR_subst-bd"/>
</dbReference>